<evidence type="ECO:0000313" key="2">
    <source>
        <dbReference type="Proteomes" id="UP000789920"/>
    </source>
</evidence>
<gene>
    <name evidence="1" type="ORF">RPERSI_LOCUS5446</name>
</gene>
<proteinExistence type="predicted"/>
<name>A0ACA9MF90_9GLOM</name>
<accession>A0ACA9MF90</accession>
<comment type="caution">
    <text evidence="1">The sequence shown here is derived from an EMBL/GenBank/DDBJ whole genome shotgun (WGS) entry which is preliminary data.</text>
</comment>
<protein>
    <submittedName>
        <fullName evidence="1">11891_t:CDS:1</fullName>
    </submittedName>
</protein>
<organism evidence="1 2">
    <name type="scientific">Racocetra persica</name>
    <dbReference type="NCBI Taxonomy" id="160502"/>
    <lineage>
        <taxon>Eukaryota</taxon>
        <taxon>Fungi</taxon>
        <taxon>Fungi incertae sedis</taxon>
        <taxon>Mucoromycota</taxon>
        <taxon>Glomeromycotina</taxon>
        <taxon>Glomeromycetes</taxon>
        <taxon>Diversisporales</taxon>
        <taxon>Gigasporaceae</taxon>
        <taxon>Racocetra</taxon>
    </lineage>
</organism>
<feature type="non-terminal residue" evidence="1">
    <location>
        <position position="1"/>
    </location>
</feature>
<keyword evidence="2" id="KW-1185">Reference proteome</keyword>
<dbReference type="Proteomes" id="UP000789920">
    <property type="component" value="Unassembled WGS sequence"/>
</dbReference>
<reference evidence="1" key="1">
    <citation type="submission" date="2021-06" db="EMBL/GenBank/DDBJ databases">
        <authorList>
            <person name="Kallberg Y."/>
            <person name="Tangrot J."/>
            <person name="Rosling A."/>
        </authorList>
    </citation>
    <scope>NUCLEOTIDE SEQUENCE</scope>
    <source>
        <strain evidence="1">MA461A</strain>
    </source>
</reference>
<dbReference type="EMBL" id="CAJVQC010008139">
    <property type="protein sequence ID" value="CAG8588682.1"/>
    <property type="molecule type" value="Genomic_DNA"/>
</dbReference>
<sequence length="135" mass="15297">IDKTVKLPRMYWTGDTAVDLFSPNKCVVLPNSSIILNTKQQIKILDRYRGVLKTRSSIGFLGVFVFEGLIDSNYTSELKIKIFNTSDEPFEITTSNAVAQMTIEKYEELKIEEVDEFETTARNELGFGSSNSENN</sequence>
<evidence type="ECO:0000313" key="1">
    <source>
        <dbReference type="EMBL" id="CAG8588682.1"/>
    </source>
</evidence>